<accession>A0A1R2CZ66</accession>
<dbReference type="InterPro" id="IPR015915">
    <property type="entry name" value="Kelch-typ_b-propeller"/>
</dbReference>
<gene>
    <name evidence="1" type="ORF">SteCoe_2639</name>
</gene>
<dbReference type="Gene3D" id="2.120.10.80">
    <property type="entry name" value="Kelch-type beta propeller"/>
    <property type="match status" value="1"/>
</dbReference>
<evidence type="ECO:0000313" key="1">
    <source>
        <dbReference type="EMBL" id="OMJ94294.1"/>
    </source>
</evidence>
<dbReference type="AlphaFoldDB" id="A0A1R2CZ66"/>
<keyword evidence="2" id="KW-1185">Reference proteome</keyword>
<proteinExistence type="predicted"/>
<comment type="caution">
    <text evidence="1">The sequence shown here is derived from an EMBL/GenBank/DDBJ whole genome shotgun (WGS) entry which is preliminary data.</text>
</comment>
<reference evidence="1 2" key="1">
    <citation type="submission" date="2016-11" db="EMBL/GenBank/DDBJ databases">
        <title>The macronuclear genome of Stentor coeruleus: a giant cell with tiny introns.</title>
        <authorList>
            <person name="Slabodnick M."/>
            <person name="Ruby J.G."/>
            <person name="Reiff S.B."/>
            <person name="Swart E.C."/>
            <person name="Gosai S."/>
            <person name="Prabakaran S."/>
            <person name="Witkowska E."/>
            <person name="Larue G.E."/>
            <person name="Fisher S."/>
            <person name="Freeman R.M."/>
            <person name="Gunawardena J."/>
            <person name="Chu W."/>
            <person name="Stover N.A."/>
            <person name="Gregory B.D."/>
            <person name="Nowacki M."/>
            <person name="Derisi J."/>
            <person name="Roy S.W."/>
            <person name="Marshall W.F."/>
            <person name="Sood P."/>
        </authorList>
    </citation>
    <scope>NUCLEOTIDE SEQUENCE [LARGE SCALE GENOMIC DNA]</scope>
    <source>
        <strain evidence="1">WM001</strain>
    </source>
</reference>
<dbReference type="SUPFAM" id="SSF117281">
    <property type="entry name" value="Kelch motif"/>
    <property type="match status" value="1"/>
</dbReference>
<organism evidence="1 2">
    <name type="scientific">Stentor coeruleus</name>
    <dbReference type="NCBI Taxonomy" id="5963"/>
    <lineage>
        <taxon>Eukaryota</taxon>
        <taxon>Sar</taxon>
        <taxon>Alveolata</taxon>
        <taxon>Ciliophora</taxon>
        <taxon>Postciliodesmatophora</taxon>
        <taxon>Heterotrichea</taxon>
        <taxon>Heterotrichida</taxon>
        <taxon>Stentoridae</taxon>
        <taxon>Stentor</taxon>
    </lineage>
</organism>
<dbReference type="EMBL" id="MPUH01000029">
    <property type="protein sequence ID" value="OMJ94294.1"/>
    <property type="molecule type" value="Genomic_DNA"/>
</dbReference>
<evidence type="ECO:0008006" key="3">
    <source>
        <dbReference type="Google" id="ProtNLM"/>
    </source>
</evidence>
<dbReference type="Proteomes" id="UP000187209">
    <property type="component" value="Unassembled WGS sequence"/>
</dbReference>
<name>A0A1R2CZ66_9CILI</name>
<protein>
    <recommendedName>
        <fullName evidence="3">Kelch motif family protein</fullName>
    </recommendedName>
</protein>
<sequence>MIEKIKQVLKWSKDMTEKAIYECNQKTLEFRSILKKKLIILNTFKHHCDFMIEKIRNANKVPIYYSIKEVSCPEISQKDLNLEFKNLYKNVFITKVSSSIDSSQKYKEIEDSLSSLLNKEFVDEPDSYLDFFMANTKVLVSFDIKSASFNKKTINLQENQGILTSICRISTDEIFISGGNINIGQTLSETLDNCFIINTKNSSVTILPKGYKRCAAQPLLFNKKIYIFGGELYSQNIKESHMFDLNSKTWKILAPLIDELSCTSTVLLRENEILLIGTNVNGKRYFLGYNTISNTYFDYSLNYSDKNFHINILIQSDDKVFIIVRNIIFVTEANNLRSWKITEKSCVHFGIISQVVVRENKAYFIDSKQDVFMFCLKTFHMSNILKIA</sequence>
<evidence type="ECO:0000313" key="2">
    <source>
        <dbReference type="Proteomes" id="UP000187209"/>
    </source>
</evidence>